<gene>
    <name evidence="5" type="ORF">BAU18_002323</name>
</gene>
<organism evidence="5 6">
    <name type="scientific">Enterococcus diestrammenae</name>
    <dbReference type="NCBI Taxonomy" id="1155073"/>
    <lineage>
        <taxon>Bacteria</taxon>
        <taxon>Bacillati</taxon>
        <taxon>Bacillota</taxon>
        <taxon>Bacilli</taxon>
        <taxon>Lactobacillales</taxon>
        <taxon>Enterococcaceae</taxon>
        <taxon>Enterococcus</taxon>
    </lineage>
</organism>
<dbReference type="Pfam" id="PF12833">
    <property type="entry name" value="HTH_18"/>
    <property type="match status" value="1"/>
</dbReference>
<keyword evidence="1" id="KW-0805">Transcription regulation</keyword>
<accession>A0ABV0F6X4</accession>
<dbReference type="InterPro" id="IPR009057">
    <property type="entry name" value="Homeodomain-like_sf"/>
</dbReference>
<evidence type="ECO:0000259" key="4">
    <source>
        <dbReference type="PROSITE" id="PS01124"/>
    </source>
</evidence>
<dbReference type="InterPro" id="IPR011051">
    <property type="entry name" value="RmlC_Cupin_sf"/>
</dbReference>
<feature type="domain" description="HTH araC/xylS-type" evidence="4">
    <location>
        <begin position="231"/>
        <end position="330"/>
    </location>
</feature>
<dbReference type="SMART" id="SM00342">
    <property type="entry name" value="HTH_ARAC"/>
    <property type="match status" value="1"/>
</dbReference>
<dbReference type="PANTHER" id="PTHR43280">
    <property type="entry name" value="ARAC-FAMILY TRANSCRIPTIONAL REGULATOR"/>
    <property type="match status" value="1"/>
</dbReference>
<dbReference type="PRINTS" id="PR00032">
    <property type="entry name" value="HTHARAC"/>
</dbReference>
<dbReference type="RefSeq" id="WP_237583929.1">
    <property type="nucleotide sequence ID" value="NZ_MAEI02000001.1"/>
</dbReference>
<dbReference type="SUPFAM" id="SSF51215">
    <property type="entry name" value="Regulatory protein AraC"/>
    <property type="match status" value="1"/>
</dbReference>
<sequence>MPIYFQPISESLPFSLESIGNHWGQESISRKQGYAHYHWLQTESGQGQIQVEGKLVTLHPGEGVLLPPYTPHAYFADTDHRGKLVVKPQTLREYGIHSDYVQPKDTTRDTVATQEQLAADGATSVSGEQPAEIATGSAATSNIWQTRFVTFNGLLEDYFAEILGTNRVLFSTDTREFSFSRWIDAVVSDLTTRTLDPAQASADCYRFLMYLSKGYENQLATSHPLFQQFVLPTIEKIETTFGEDLTVDALAAERFITPQYLTRLFRRFTGKTTQQYLLDFRLNKAKELLMNHQELSVQDIAGLVGFASASRFVQVFREKNGRTPRRFRRGE</sequence>
<dbReference type="InterPro" id="IPR003313">
    <property type="entry name" value="AraC-bd"/>
</dbReference>
<dbReference type="SUPFAM" id="SSF51182">
    <property type="entry name" value="RmlC-like cupins"/>
    <property type="match status" value="1"/>
</dbReference>
<dbReference type="InterPro" id="IPR037923">
    <property type="entry name" value="HTH-like"/>
</dbReference>
<dbReference type="Proteomes" id="UP001429357">
    <property type="component" value="Unassembled WGS sequence"/>
</dbReference>
<dbReference type="InterPro" id="IPR018060">
    <property type="entry name" value="HTH_AraC"/>
</dbReference>
<dbReference type="EMBL" id="MAEI02000001">
    <property type="protein sequence ID" value="MEO1782708.1"/>
    <property type="molecule type" value="Genomic_DNA"/>
</dbReference>
<reference evidence="5" key="2">
    <citation type="submission" date="2024-02" db="EMBL/GenBank/DDBJ databases">
        <title>The Genome Sequence of Enterococcus diestrammenae JM9A.</title>
        <authorList>
            <person name="Earl A."/>
            <person name="Manson A."/>
            <person name="Gilmore M."/>
            <person name="Sanders J."/>
            <person name="Shea T."/>
            <person name="Howe W."/>
            <person name="Livny J."/>
            <person name="Cuomo C."/>
            <person name="Neafsey D."/>
            <person name="Birren B."/>
        </authorList>
    </citation>
    <scope>NUCLEOTIDE SEQUENCE</scope>
    <source>
        <strain evidence="5">JM9A</strain>
    </source>
</reference>
<evidence type="ECO:0000313" key="6">
    <source>
        <dbReference type="Proteomes" id="UP001429357"/>
    </source>
</evidence>
<keyword evidence="2" id="KW-0238">DNA-binding</keyword>
<evidence type="ECO:0000313" key="5">
    <source>
        <dbReference type="EMBL" id="MEO1782708.1"/>
    </source>
</evidence>
<dbReference type="Gene3D" id="1.10.10.60">
    <property type="entry name" value="Homeodomain-like"/>
    <property type="match status" value="2"/>
</dbReference>
<dbReference type="SUPFAM" id="SSF46689">
    <property type="entry name" value="Homeodomain-like"/>
    <property type="match status" value="2"/>
</dbReference>
<proteinExistence type="predicted"/>
<dbReference type="Pfam" id="PF02311">
    <property type="entry name" value="AraC_binding"/>
    <property type="match status" value="1"/>
</dbReference>
<dbReference type="InterPro" id="IPR020449">
    <property type="entry name" value="Tscrpt_reg_AraC-type_HTH"/>
</dbReference>
<dbReference type="Gene3D" id="2.60.120.280">
    <property type="entry name" value="Regulatory protein AraC"/>
    <property type="match status" value="1"/>
</dbReference>
<dbReference type="PROSITE" id="PS01124">
    <property type="entry name" value="HTH_ARAC_FAMILY_2"/>
    <property type="match status" value="1"/>
</dbReference>
<keyword evidence="6" id="KW-1185">Reference proteome</keyword>
<evidence type="ECO:0000256" key="1">
    <source>
        <dbReference type="ARBA" id="ARBA00023015"/>
    </source>
</evidence>
<keyword evidence="3" id="KW-0804">Transcription</keyword>
<name>A0ABV0F6X4_9ENTE</name>
<dbReference type="PANTHER" id="PTHR43280:SF2">
    <property type="entry name" value="HTH-TYPE TRANSCRIPTIONAL REGULATOR EXSA"/>
    <property type="match status" value="1"/>
</dbReference>
<evidence type="ECO:0000256" key="2">
    <source>
        <dbReference type="ARBA" id="ARBA00023125"/>
    </source>
</evidence>
<protein>
    <recommendedName>
        <fullName evidence="4">HTH araC/xylS-type domain-containing protein</fullName>
    </recommendedName>
</protein>
<comment type="caution">
    <text evidence="5">The sequence shown here is derived from an EMBL/GenBank/DDBJ whole genome shotgun (WGS) entry which is preliminary data.</text>
</comment>
<reference evidence="5" key="1">
    <citation type="submission" date="2016-06" db="EMBL/GenBank/DDBJ databases">
        <authorList>
            <person name="Van Tyne D."/>
        </authorList>
    </citation>
    <scope>NUCLEOTIDE SEQUENCE</scope>
    <source>
        <strain evidence="5">JM9A</strain>
    </source>
</reference>
<evidence type="ECO:0000256" key="3">
    <source>
        <dbReference type="ARBA" id="ARBA00023163"/>
    </source>
</evidence>